<accession>A0A9P0NB78</accession>
<sequence length="168" mass="19147">MHNNMVHSITCYGLKTFKCKNQLKQYRTIGTTGTNNSFYQHSPVIVPARIYSVSAVFCSYKFTIDRFSIVKLSEIYCITILRIEGVCRSTDNDIVPTQRIVLLKVRESEYRIILYNAHHARVNSVPTYCNVVVRSSRKDGILSTTVVLCVAPSENRPESLNVQTSQYT</sequence>
<dbReference type="EMBL" id="OU899034">
    <property type="protein sequence ID" value="CAH1714587.1"/>
    <property type="molecule type" value="Genomic_DNA"/>
</dbReference>
<dbReference type="AlphaFoldDB" id="A0A9P0NB78"/>
<protein>
    <submittedName>
        <fullName evidence="1">Uncharacterized protein</fullName>
    </submittedName>
</protein>
<organism evidence="1 2">
    <name type="scientific">Aphis gossypii</name>
    <name type="common">Cotton aphid</name>
    <dbReference type="NCBI Taxonomy" id="80765"/>
    <lineage>
        <taxon>Eukaryota</taxon>
        <taxon>Metazoa</taxon>
        <taxon>Ecdysozoa</taxon>
        <taxon>Arthropoda</taxon>
        <taxon>Hexapoda</taxon>
        <taxon>Insecta</taxon>
        <taxon>Pterygota</taxon>
        <taxon>Neoptera</taxon>
        <taxon>Paraneoptera</taxon>
        <taxon>Hemiptera</taxon>
        <taxon>Sternorrhyncha</taxon>
        <taxon>Aphidomorpha</taxon>
        <taxon>Aphidoidea</taxon>
        <taxon>Aphididae</taxon>
        <taxon>Aphidini</taxon>
        <taxon>Aphis</taxon>
        <taxon>Aphis</taxon>
    </lineage>
</organism>
<reference evidence="1" key="2">
    <citation type="submission" date="2022-10" db="EMBL/GenBank/DDBJ databases">
        <authorList>
            <consortium name="ENA_rothamsted_submissions"/>
            <consortium name="culmorum"/>
            <person name="King R."/>
        </authorList>
    </citation>
    <scope>NUCLEOTIDE SEQUENCE</scope>
</reference>
<name>A0A9P0NB78_APHGO</name>
<keyword evidence="2" id="KW-1185">Reference proteome</keyword>
<evidence type="ECO:0000313" key="2">
    <source>
        <dbReference type="Proteomes" id="UP001154329"/>
    </source>
</evidence>
<reference evidence="1" key="1">
    <citation type="submission" date="2022-02" db="EMBL/GenBank/DDBJ databases">
        <authorList>
            <person name="King R."/>
        </authorList>
    </citation>
    <scope>NUCLEOTIDE SEQUENCE</scope>
</reference>
<dbReference type="Proteomes" id="UP001154329">
    <property type="component" value="Chromosome 1"/>
</dbReference>
<evidence type="ECO:0000313" key="1">
    <source>
        <dbReference type="EMBL" id="CAH1714587.1"/>
    </source>
</evidence>
<gene>
    <name evidence="1" type="ORF">APHIGO_LOCUS2839</name>
</gene>
<proteinExistence type="predicted"/>